<dbReference type="Proteomes" id="UP000007177">
    <property type="component" value="Chromosome"/>
</dbReference>
<dbReference type="HOGENOM" id="CLU_1745668_0_0_9"/>
<dbReference type="EMBL" id="CP002987">
    <property type="protein sequence ID" value="AFA47795.1"/>
    <property type="molecule type" value="Genomic_DNA"/>
</dbReference>
<evidence type="ECO:0000256" key="1">
    <source>
        <dbReference type="SAM" id="Phobius"/>
    </source>
</evidence>
<feature type="transmembrane region" description="Helical" evidence="1">
    <location>
        <begin position="12"/>
        <end position="33"/>
    </location>
</feature>
<name>H6LCL3_ACEWD</name>
<dbReference type="KEGG" id="awo:Awo_c10090"/>
<organism evidence="2 3">
    <name type="scientific">Acetobacterium woodii (strain ATCC 29683 / DSM 1030 / JCM 2381 / KCTC 1655 / WB1)</name>
    <dbReference type="NCBI Taxonomy" id="931626"/>
    <lineage>
        <taxon>Bacteria</taxon>
        <taxon>Bacillati</taxon>
        <taxon>Bacillota</taxon>
        <taxon>Clostridia</taxon>
        <taxon>Eubacteriales</taxon>
        <taxon>Eubacteriaceae</taxon>
        <taxon>Acetobacterium</taxon>
    </lineage>
</organism>
<keyword evidence="3" id="KW-1185">Reference proteome</keyword>
<proteinExistence type="predicted"/>
<reference evidence="2 3" key="2">
    <citation type="journal article" date="2012" name="PLoS ONE">
        <title>An ancient pathway combining carbon dioxide fixation with the generation and utilization of a sodium ion gradient for ATP synthesis.</title>
        <authorList>
            <person name="Poehlein A."/>
            <person name="Schmidt S."/>
            <person name="Kaster A.K."/>
            <person name="Goenrich M."/>
            <person name="Vollmers J."/>
            <person name="Thurmer A."/>
            <person name="Bertsch J."/>
            <person name="Schuchmann K."/>
            <person name="Voigt B."/>
            <person name="Hecker M."/>
            <person name="Daniel R."/>
            <person name="Thauer R.K."/>
            <person name="Gottschalk G."/>
            <person name="Muller V."/>
        </authorList>
    </citation>
    <scope>NUCLEOTIDE SEQUENCE [LARGE SCALE GENOMIC DNA]</scope>
    <source>
        <strain evidence="3">ATCC 29683 / DSM 1030 / JCM 2381 / KCTC 1655 / WB1</strain>
    </source>
</reference>
<feature type="transmembrane region" description="Helical" evidence="1">
    <location>
        <begin position="88"/>
        <end position="112"/>
    </location>
</feature>
<keyword evidence="1" id="KW-0812">Transmembrane</keyword>
<reference evidence="3" key="1">
    <citation type="submission" date="2011-07" db="EMBL/GenBank/DDBJ databases">
        <title>Complete genome sequence of Acetobacterium woodii.</title>
        <authorList>
            <person name="Poehlein A."/>
            <person name="Schmidt S."/>
            <person name="Kaster A.-K."/>
            <person name="Goenrich M."/>
            <person name="Vollmers J."/>
            <person name="Thuermer A."/>
            <person name="Gottschalk G."/>
            <person name="Thauer R.K."/>
            <person name="Daniel R."/>
            <person name="Mueller V."/>
        </authorList>
    </citation>
    <scope>NUCLEOTIDE SEQUENCE [LARGE SCALE GENOMIC DNA]</scope>
    <source>
        <strain evidence="3">ATCC 29683 / DSM 1030 / JCM 2381 / KCTC 1655 / WB1</strain>
    </source>
</reference>
<gene>
    <name evidence="2" type="ordered locus">Awo_c10090</name>
</gene>
<feature type="transmembrane region" description="Helical" evidence="1">
    <location>
        <begin position="124"/>
        <end position="141"/>
    </location>
</feature>
<protein>
    <submittedName>
        <fullName evidence="2">Uncharacterized protein</fullName>
    </submittedName>
</protein>
<dbReference type="AlphaFoldDB" id="H6LCL3"/>
<evidence type="ECO:0000313" key="2">
    <source>
        <dbReference type="EMBL" id="AFA47795.1"/>
    </source>
</evidence>
<sequence>MFILRIFKKIYPYLVIPLVLGYVILIFNMKNLVKYGAYDSNLNSTLPFFLGDLGLVYTVTLPLINIIFGILIELLCRKAGALRIKIQRSYLIIGLFFTFFYYLLYTPVAVFFRLFRFLISDAPALYLIPTIAGFYLAKGLLASKESENS</sequence>
<keyword evidence="1" id="KW-1133">Transmembrane helix</keyword>
<keyword evidence="1" id="KW-0472">Membrane</keyword>
<evidence type="ECO:0000313" key="3">
    <source>
        <dbReference type="Proteomes" id="UP000007177"/>
    </source>
</evidence>
<dbReference type="STRING" id="931626.Awo_c10090"/>
<feature type="transmembrane region" description="Helical" evidence="1">
    <location>
        <begin position="53"/>
        <end position="76"/>
    </location>
</feature>
<accession>H6LCL3</accession>